<sequence>MSDQQSYIYHIEFSIENVKIFPFPQELEYLDELDYLIRFEMIPNISMEITETEFIDNVNCNELPKKSVVFTMNDQQLNSDPKACITAYKIKCPKDIISVGCYDFPNFQCKLKEVKKKFDCHNKGNNNIVIPEFIKEFSLIVDCNGKGTGSIHYIIRINCYGSAVNMGFSEKQFSDLCDKYKTDDDGYGRIKGCTFKTEKAEDECILTCPNDDHDSQFDEYMAQVNGNQLIVRVAKGYSVKVSDALSENNKDKLTIRGCDQQIDFNFPQNFTCCHCRKKYGSCKCKGDSDLTDYQRKTSCSGSSYKNSATLPVIRGNLKYPGRFEDQKVKFDVQNYCEPVDATEKYRMKSQMSRAVCLQADQENFTCELNGMSKVPQGIQLCRAGCEDDVDVFVWKISEKRTDRNGKKNIIELELRTPRGPRIEIPKKETREVQVLEEEFEEMKKLVKKDVVGQKNGVGKLNGKSAPKTLVKNGKAQSIPAKSIKAPGNPSISKKLSVKNDPCKKKTTCK</sequence>
<evidence type="ECO:0000313" key="2">
    <source>
        <dbReference type="EMBL" id="CAG9801536.1"/>
    </source>
</evidence>
<reference evidence="2" key="1">
    <citation type="submission" date="2022-01" db="EMBL/GenBank/DDBJ databases">
        <authorList>
            <person name="King R."/>
        </authorList>
    </citation>
    <scope>NUCLEOTIDE SEQUENCE</scope>
</reference>
<proteinExistence type="predicted"/>
<evidence type="ECO:0000313" key="3">
    <source>
        <dbReference type="Proteomes" id="UP001153620"/>
    </source>
</evidence>
<organism evidence="2 3">
    <name type="scientific">Chironomus riparius</name>
    <dbReference type="NCBI Taxonomy" id="315576"/>
    <lineage>
        <taxon>Eukaryota</taxon>
        <taxon>Metazoa</taxon>
        <taxon>Ecdysozoa</taxon>
        <taxon>Arthropoda</taxon>
        <taxon>Hexapoda</taxon>
        <taxon>Insecta</taxon>
        <taxon>Pterygota</taxon>
        <taxon>Neoptera</taxon>
        <taxon>Endopterygota</taxon>
        <taxon>Diptera</taxon>
        <taxon>Nematocera</taxon>
        <taxon>Chironomoidea</taxon>
        <taxon>Chironomidae</taxon>
        <taxon>Chironominae</taxon>
        <taxon>Chironomus</taxon>
    </lineage>
</organism>
<feature type="region of interest" description="Disordered" evidence="1">
    <location>
        <begin position="455"/>
        <end position="509"/>
    </location>
</feature>
<dbReference type="AlphaFoldDB" id="A0A9N9RQ81"/>
<accession>A0A9N9RQ81</accession>
<dbReference type="EMBL" id="OU895877">
    <property type="protein sequence ID" value="CAG9801536.1"/>
    <property type="molecule type" value="Genomic_DNA"/>
</dbReference>
<name>A0A9N9RQ81_9DIPT</name>
<gene>
    <name evidence="2" type="ORF">CHIRRI_LOCUS4462</name>
</gene>
<protein>
    <submittedName>
        <fullName evidence="2">Uncharacterized protein</fullName>
    </submittedName>
</protein>
<dbReference type="Proteomes" id="UP001153620">
    <property type="component" value="Chromosome 1"/>
</dbReference>
<reference evidence="2" key="2">
    <citation type="submission" date="2022-10" db="EMBL/GenBank/DDBJ databases">
        <authorList>
            <consortium name="ENA_rothamsted_submissions"/>
            <consortium name="culmorum"/>
            <person name="King R."/>
        </authorList>
    </citation>
    <scope>NUCLEOTIDE SEQUENCE</scope>
</reference>
<evidence type="ECO:0000256" key="1">
    <source>
        <dbReference type="SAM" id="MobiDB-lite"/>
    </source>
</evidence>
<keyword evidence="3" id="KW-1185">Reference proteome</keyword>
<dbReference type="OrthoDB" id="6624851at2759"/>